<dbReference type="AlphaFoldDB" id="A0A7D6ZCA8"/>
<evidence type="ECO:0000313" key="1">
    <source>
        <dbReference type="EMBL" id="QLY27539.1"/>
    </source>
</evidence>
<gene>
    <name evidence="1" type="ORF">H0264_18805</name>
</gene>
<evidence type="ECO:0000313" key="2">
    <source>
        <dbReference type="Proteomes" id="UP000515512"/>
    </source>
</evidence>
<dbReference type="EMBL" id="CP059399">
    <property type="protein sequence ID" value="QLY27539.1"/>
    <property type="molecule type" value="Genomic_DNA"/>
</dbReference>
<sequence length="135" mass="14487">MAELGERRATLTRFSAGHGVTTAEVTNVVAPHLLPKAAARYGDITVQIEEHWHELVGDVARGVMHGRVAAARLQVEGSFRLRASGSAACVLSLDGTVASALPLVGRAVEAGLAKEIPEGFTRNCEFIRQWVERQS</sequence>
<keyword evidence="2" id="KW-1185">Reference proteome</keyword>
<dbReference type="KEGG" id="nhu:H0264_18805"/>
<dbReference type="InterPro" id="IPR019639">
    <property type="entry name" value="DUF2505"/>
</dbReference>
<accession>A0A7D6ZCA8</accession>
<dbReference type="Pfam" id="PF10698">
    <property type="entry name" value="DUF2505"/>
    <property type="match status" value="1"/>
</dbReference>
<name>A0A7D6ZCA8_9NOCA</name>
<protein>
    <submittedName>
        <fullName evidence="1">DUF2505 domain-containing protein</fullName>
    </submittedName>
</protein>
<organism evidence="1 2">
    <name type="scientific">Nocardia huaxiensis</name>
    <dbReference type="NCBI Taxonomy" id="2755382"/>
    <lineage>
        <taxon>Bacteria</taxon>
        <taxon>Bacillati</taxon>
        <taxon>Actinomycetota</taxon>
        <taxon>Actinomycetes</taxon>
        <taxon>Mycobacteriales</taxon>
        <taxon>Nocardiaceae</taxon>
        <taxon>Nocardia</taxon>
    </lineage>
</organism>
<reference evidence="1 2" key="1">
    <citation type="submission" date="2020-07" db="EMBL/GenBank/DDBJ databases">
        <authorList>
            <person name="Zhuang K."/>
            <person name="Ran Y."/>
        </authorList>
    </citation>
    <scope>NUCLEOTIDE SEQUENCE [LARGE SCALE GENOMIC DNA]</scope>
    <source>
        <strain evidence="1 2">WCH-YHL-001</strain>
    </source>
</reference>
<dbReference type="Proteomes" id="UP000515512">
    <property type="component" value="Chromosome"/>
</dbReference>
<proteinExistence type="predicted"/>